<gene>
    <name evidence="4" type="ORF">A3F27_02380</name>
</gene>
<name>A0A1F6E6B6_9BACT</name>
<dbReference type="PANTHER" id="PTHR43877:SF2">
    <property type="entry name" value="AMINOALKYLPHOSPHONATE N-ACETYLTRANSFERASE-RELATED"/>
    <property type="match status" value="1"/>
</dbReference>
<dbReference type="Gene3D" id="3.40.630.30">
    <property type="match status" value="1"/>
</dbReference>
<protein>
    <recommendedName>
        <fullName evidence="3">N-acetyltransferase domain-containing protein</fullName>
    </recommendedName>
</protein>
<dbReference type="PROSITE" id="PS51186">
    <property type="entry name" value="GNAT"/>
    <property type="match status" value="1"/>
</dbReference>
<dbReference type="InterPro" id="IPR050832">
    <property type="entry name" value="Bact_Acetyltransf"/>
</dbReference>
<keyword evidence="2" id="KW-0012">Acyltransferase</keyword>
<organism evidence="4 5">
    <name type="scientific">Candidatus Kaiserbacteria bacterium RIFCSPHIGHO2_12_FULL_53_13</name>
    <dbReference type="NCBI Taxonomy" id="1798502"/>
    <lineage>
        <taxon>Bacteria</taxon>
        <taxon>Candidatus Kaiseribacteriota</taxon>
    </lineage>
</organism>
<dbReference type="InterPro" id="IPR000182">
    <property type="entry name" value="GNAT_dom"/>
</dbReference>
<evidence type="ECO:0000313" key="5">
    <source>
        <dbReference type="Proteomes" id="UP000176689"/>
    </source>
</evidence>
<keyword evidence="1" id="KW-0808">Transferase</keyword>
<proteinExistence type="predicted"/>
<sequence length="143" mass="16141">MKITRLRHATKEGLKDLHNLLPQLRPHREGQKGTIAELRNIVGNERTIIIVAQDGKHIVGFGSLYVIAKLSGKIGHIEDVVVDSAYRGQGLGEKVMRVLIKEARKQKIESLHLTSRSARVAANKLYQKLGFVRKETNVYRLKL</sequence>
<dbReference type="Proteomes" id="UP000176689">
    <property type="component" value="Unassembled WGS sequence"/>
</dbReference>
<evidence type="ECO:0000256" key="2">
    <source>
        <dbReference type="ARBA" id="ARBA00023315"/>
    </source>
</evidence>
<dbReference type="EMBL" id="MFLP01000037">
    <property type="protein sequence ID" value="OGG69186.1"/>
    <property type="molecule type" value="Genomic_DNA"/>
</dbReference>
<dbReference type="CDD" id="cd04301">
    <property type="entry name" value="NAT_SF"/>
    <property type="match status" value="1"/>
</dbReference>
<dbReference type="PANTHER" id="PTHR43877">
    <property type="entry name" value="AMINOALKYLPHOSPHONATE N-ACETYLTRANSFERASE-RELATED-RELATED"/>
    <property type="match status" value="1"/>
</dbReference>
<evidence type="ECO:0000259" key="3">
    <source>
        <dbReference type="PROSITE" id="PS51186"/>
    </source>
</evidence>
<evidence type="ECO:0000313" key="4">
    <source>
        <dbReference type="EMBL" id="OGG69186.1"/>
    </source>
</evidence>
<accession>A0A1F6E6B6</accession>
<dbReference type="AlphaFoldDB" id="A0A1F6E6B6"/>
<dbReference type="Pfam" id="PF00583">
    <property type="entry name" value="Acetyltransf_1"/>
    <property type="match status" value="1"/>
</dbReference>
<dbReference type="GO" id="GO:0016747">
    <property type="term" value="F:acyltransferase activity, transferring groups other than amino-acyl groups"/>
    <property type="evidence" value="ECO:0007669"/>
    <property type="project" value="InterPro"/>
</dbReference>
<evidence type="ECO:0000256" key="1">
    <source>
        <dbReference type="ARBA" id="ARBA00022679"/>
    </source>
</evidence>
<reference evidence="4 5" key="1">
    <citation type="journal article" date="2016" name="Nat. Commun.">
        <title>Thousands of microbial genomes shed light on interconnected biogeochemical processes in an aquifer system.</title>
        <authorList>
            <person name="Anantharaman K."/>
            <person name="Brown C.T."/>
            <person name="Hug L.A."/>
            <person name="Sharon I."/>
            <person name="Castelle C.J."/>
            <person name="Probst A.J."/>
            <person name="Thomas B.C."/>
            <person name="Singh A."/>
            <person name="Wilkins M.J."/>
            <person name="Karaoz U."/>
            <person name="Brodie E.L."/>
            <person name="Williams K.H."/>
            <person name="Hubbard S.S."/>
            <person name="Banfield J.F."/>
        </authorList>
    </citation>
    <scope>NUCLEOTIDE SEQUENCE [LARGE SCALE GENOMIC DNA]</scope>
</reference>
<dbReference type="SUPFAM" id="SSF55729">
    <property type="entry name" value="Acyl-CoA N-acyltransferases (Nat)"/>
    <property type="match status" value="1"/>
</dbReference>
<comment type="caution">
    <text evidence="4">The sequence shown here is derived from an EMBL/GenBank/DDBJ whole genome shotgun (WGS) entry which is preliminary data.</text>
</comment>
<feature type="domain" description="N-acetyltransferase" evidence="3">
    <location>
        <begin position="4"/>
        <end position="143"/>
    </location>
</feature>
<dbReference type="InterPro" id="IPR016181">
    <property type="entry name" value="Acyl_CoA_acyltransferase"/>
</dbReference>